<protein>
    <recommendedName>
        <fullName evidence="2">2-isopropylmalate synthase</fullName>
        <ecNumber evidence="2">2.3.3.13</ecNumber>
    </recommendedName>
</protein>
<dbReference type="EC" id="2.3.3.13" evidence="2"/>
<evidence type="ECO:0000256" key="1">
    <source>
        <dbReference type="ARBA" id="ARBA00004689"/>
    </source>
</evidence>
<evidence type="ECO:0000313" key="10">
    <source>
        <dbReference type="Proteomes" id="UP000612746"/>
    </source>
</evidence>
<keyword evidence="10" id="KW-1185">Reference proteome</keyword>
<evidence type="ECO:0000256" key="2">
    <source>
        <dbReference type="ARBA" id="ARBA00012973"/>
    </source>
</evidence>
<evidence type="ECO:0000256" key="4">
    <source>
        <dbReference type="ARBA" id="ARBA00022605"/>
    </source>
</evidence>
<dbReference type="FunFam" id="3.20.20.70:FF:000010">
    <property type="entry name" value="2-isopropylmalate synthase"/>
    <property type="match status" value="1"/>
</dbReference>
<dbReference type="OrthoDB" id="2015253at2759"/>
<name>A0A8H7UI22_9FUNG</name>
<keyword evidence="6" id="KW-0100">Branched-chain amino acid biosynthesis</keyword>
<evidence type="ECO:0000256" key="7">
    <source>
        <dbReference type="RuleBase" id="RU003523"/>
    </source>
</evidence>
<organism evidence="9 10">
    <name type="scientific">Umbelopsis vinacea</name>
    <dbReference type="NCBI Taxonomy" id="44442"/>
    <lineage>
        <taxon>Eukaryota</taxon>
        <taxon>Fungi</taxon>
        <taxon>Fungi incertae sedis</taxon>
        <taxon>Mucoromycota</taxon>
        <taxon>Mucoromycotina</taxon>
        <taxon>Umbelopsidomycetes</taxon>
        <taxon>Umbelopsidales</taxon>
        <taxon>Umbelopsidaceae</taxon>
        <taxon>Umbelopsis</taxon>
    </lineage>
</organism>
<dbReference type="FunFam" id="1.10.238.260:FF:000001">
    <property type="entry name" value="2-isopropylmalate synthase"/>
    <property type="match status" value="1"/>
</dbReference>
<keyword evidence="5 7" id="KW-0808">Transferase</keyword>
<dbReference type="PANTHER" id="PTHR10277">
    <property type="entry name" value="HOMOCITRATE SYNTHASE-RELATED"/>
    <property type="match status" value="1"/>
</dbReference>
<dbReference type="InterPro" id="IPR054691">
    <property type="entry name" value="LeuA/HCS_post-cat"/>
</dbReference>
<dbReference type="SUPFAM" id="SSF51569">
    <property type="entry name" value="Aldolase"/>
    <property type="match status" value="1"/>
</dbReference>
<dbReference type="InterPro" id="IPR013785">
    <property type="entry name" value="Aldolase_TIM"/>
</dbReference>
<dbReference type="NCBIfam" id="NF002086">
    <property type="entry name" value="PRK00915.1-3"/>
    <property type="match status" value="1"/>
</dbReference>
<reference evidence="9" key="1">
    <citation type="submission" date="2020-12" db="EMBL/GenBank/DDBJ databases">
        <title>Metabolic potential, ecology and presence of endohyphal bacteria is reflected in genomic diversity of Mucoromycotina.</title>
        <authorList>
            <person name="Muszewska A."/>
            <person name="Okrasinska A."/>
            <person name="Steczkiewicz K."/>
            <person name="Drgas O."/>
            <person name="Orlowska M."/>
            <person name="Perlinska-Lenart U."/>
            <person name="Aleksandrzak-Piekarczyk T."/>
            <person name="Szatraj K."/>
            <person name="Zielenkiewicz U."/>
            <person name="Pilsyk S."/>
            <person name="Malc E."/>
            <person name="Mieczkowski P."/>
            <person name="Kruszewska J.S."/>
            <person name="Biernat P."/>
            <person name="Pawlowska J."/>
        </authorList>
    </citation>
    <scope>NUCLEOTIDE SEQUENCE</scope>
    <source>
        <strain evidence="9">WA0000051536</strain>
    </source>
</reference>
<sequence length="401" mass="43626">MVHSYTAAQQEKLIVFDTTLRDGEQSPGCSLNLEEKLAVAKQLSLLGVDVLEAGFPICSIGDFEAVKRIATEVAPSMEGREKIGKPMIIAGLARAVPADIKRCAEALEPAPLKRIHIVLATSDIHLEHKLKISREECVKRAVESIQLAKTLCDDIEFSPEDAGRSDEEFLSFILGKCIEAGATTINVPDTVGYNTPEEYGRRVKYLIDRTPGSDKVTWSTHCHNDLGLATANTLAGIQNGARQIEVTINGIGERAGNTALEETVMAIHTHPTYYPVFHTINTKQLCSSSRLVSSLTGSAVQANKAIVGRNAFLHESGIHQDGVLKNKSTYEIITPDTVGATEVSLILGKHSGRNAFRQRCKELGFASISDQTLQKAFTDFKALCDREKSVNDSDILAILAR</sequence>
<dbReference type="EMBL" id="JAEPRA010000006">
    <property type="protein sequence ID" value="KAG2183860.1"/>
    <property type="molecule type" value="Genomic_DNA"/>
</dbReference>
<dbReference type="Pfam" id="PF22617">
    <property type="entry name" value="HCS_D2"/>
    <property type="match status" value="1"/>
</dbReference>
<dbReference type="PROSITE" id="PS00816">
    <property type="entry name" value="AIPM_HOMOCIT_SYNTH_2"/>
    <property type="match status" value="1"/>
</dbReference>
<evidence type="ECO:0000256" key="3">
    <source>
        <dbReference type="ARBA" id="ARBA00022430"/>
    </source>
</evidence>
<dbReference type="PROSITE" id="PS50991">
    <property type="entry name" value="PYR_CT"/>
    <property type="match status" value="1"/>
</dbReference>
<dbReference type="Pfam" id="PF00682">
    <property type="entry name" value="HMGL-like"/>
    <property type="match status" value="1"/>
</dbReference>
<dbReference type="PROSITE" id="PS00815">
    <property type="entry name" value="AIPM_HOMOCIT_SYNTH_1"/>
    <property type="match status" value="1"/>
</dbReference>
<dbReference type="InterPro" id="IPR002034">
    <property type="entry name" value="AIPM/Hcit_synth_CS"/>
</dbReference>
<dbReference type="AlphaFoldDB" id="A0A8H7UI22"/>
<comment type="similarity">
    <text evidence="7">Belongs to the alpha-IPM synthase/homocitrate synthase family.</text>
</comment>
<evidence type="ECO:0000256" key="6">
    <source>
        <dbReference type="ARBA" id="ARBA00023304"/>
    </source>
</evidence>
<evidence type="ECO:0000256" key="5">
    <source>
        <dbReference type="ARBA" id="ARBA00022679"/>
    </source>
</evidence>
<comment type="pathway">
    <text evidence="1">Amino-acid biosynthesis; L-leucine biosynthesis; L-leucine from 3-methyl-2-oxobutanoate: step 1/4.</text>
</comment>
<dbReference type="Proteomes" id="UP000612746">
    <property type="component" value="Unassembled WGS sequence"/>
</dbReference>
<dbReference type="InterPro" id="IPR050073">
    <property type="entry name" value="2-IPM_HCS-like"/>
</dbReference>
<feature type="domain" description="Pyruvate carboxyltransferase" evidence="8">
    <location>
        <begin position="13"/>
        <end position="286"/>
    </location>
</feature>
<dbReference type="Gene3D" id="3.20.20.70">
    <property type="entry name" value="Aldolase class I"/>
    <property type="match status" value="1"/>
</dbReference>
<proteinExistence type="inferred from homology"/>
<dbReference type="InterPro" id="IPR000891">
    <property type="entry name" value="PYR_CT"/>
</dbReference>
<comment type="caution">
    <text evidence="9">The sequence shown here is derived from an EMBL/GenBank/DDBJ whole genome shotgun (WGS) entry which is preliminary data.</text>
</comment>
<keyword evidence="4" id="KW-0028">Amino-acid biosynthesis</keyword>
<dbReference type="GO" id="GO:0010177">
    <property type="term" value="F:methylthioalkylmalate synthase activity"/>
    <property type="evidence" value="ECO:0007669"/>
    <property type="project" value="UniProtKB-ARBA"/>
</dbReference>
<dbReference type="CDD" id="cd07940">
    <property type="entry name" value="DRE_TIM_IPMS"/>
    <property type="match status" value="1"/>
</dbReference>
<dbReference type="Gene3D" id="1.10.238.260">
    <property type="match status" value="1"/>
</dbReference>
<evidence type="ECO:0000313" key="9">
    <source>
        <dbReference type="EMBL" id="KAG2183860.1"/>
    </source>
</evidence>
<keyword evidence="3" id="KW-0432">Leucine biosynthesis</keyword>
<accession>A0A8H7UI22</accession>
<evidence type="ECO:0000259" key="8">
    <source>
        <dbReference type="PROSITE" id="PS50991"/>
    </source>
</evidence>
<dbReference type="GO" id="GO:0003852">
    <property type="term" value="F:2-isopropylmalate synthase activity"/>
    <property type="evidence" value="ECO:0007669"/>
    <property type="project" value="UniProtKB-EC"/>
</dbReference>
<gene>
    <name evidence="9" type="ORF">INT44_008871</name>
</gene>
<dbReference type="PANTHER" id="PTHR10277:SF9">
    <property type="entry name" value="2-ISOPROPYLMALATE SYNTHASE 1, CHLOROPLASTIC-RELATED"/>
    <property type="match status" value="1"/>
</dbReference>
<dbReference type="GO" id="GO:0009098">
    <property type="term" value="P:L-leucine biosynthetic process"/>
    <property type="evidence" value="ECO:0007669"/>
    <property type="project" value="UniProtKB-KW"/>
</dbReference>